<dbReference type="InterPro" id="IPR036264">
    <property type="entry name" value="Bact_exopeptidase_dim_dom"/>
</dbReference>
<feature type="binding site" evidence="7 9">
    <location>
        <position position="379"/>
    </location>
    <ligand>
        <name>Zn(2+)</name>
        <dbReference type="ChEBI" id="CHEBI:29105"/>
        <label>2</label>
    </ligand>
</feature>
<evidence type="ECO:0000256" key="1">
    <source>
        <dbReference type="ARBA" id="ARBA00009692"/>
    </source>
</evidence>
<comment type="similarity">
    <text evidence="1 7">Belongs to the peptidase M20B family.</text>
</comment>
<dbReference type="PIRSF" id="PIRSF037215">
    <property type="entry name" value="Peptidase_M20B"/>
    <property type="match status" value="1"/>
</dbReference>
<dbReference type="Gene3D" id="3.40.630.10">
    <property type="entry name" value="Zn peptidases"/>
    <property type="match status" value="1"/>
</dbReference>
<dbReference type="Gene3D" id="3.30.70.360">
    <property type="match status" value="1"/>
</dbReference>
<dbReference type="RefSeq" id="WP_120354059.1">
    <property type="nucleotide sequence ID" value="NZ_RAQO01000004.1"/>
</dbReference>
<dbReference type="InterPro" id="IPR002933">
    <property type="entry name" value="Peptidase_M20"/>
</dbReference>
<evidence type="ECO:0000256" key="4">
    <source>
        <dbReference type="ARBA" id="ARBA00022801"/>
    </source>
</evidence>
<dbReference type="NCBIfam" id="TIGR01882">
    <property type="entry name" value="peptidase-T"/>
    <property type="match status" value="1"/>
</dbReference>
<dbReference type="PANTHER" id="PTHR42994">
    <property type="entry name" value="PEPTIDASE T"/>
    <property type="match status" value="1"/>
</dbReference>
<dbReference type="GO" id="GO:0008237">
    <property type="term" value="F:metallopeptidase activity"/>
    <property type="evidence" value="ECO:0007669"/>
    <property type="project" value="UniProtKB-KW"/>
</dbReference>
<dbReference type="Pfam" id="PF07687">
    <property type="entry name" value="M20_dimer"/>
    <property type="match status" value="1"/>
</dbReference>
<dbReference type="CDD" id="cd03892">
    <property type="entry name" value="M20_peptT"/>
    <property type="match status" value="1"/>
</dbReference>
<comment type="caution">
    <text evidence="11">The sequence shown here is derived from an EMBL/GenBank/DDBJ whole genome shotgun (WGS) entry which is preliminary data.</text>
</comment>
<comment type="catalytic activity">
    <reaction evidence="7">
        <text>Release of the N-terminal residue from a tripeptide.</text>
        <dbReference type="EC" id="3.4.11.4"/>
    </reaction>
</comment>
<organism evidence="11 12">
    <name type="scientific">Alginatibacterium sediminis</name>
    <dbReference type="NCBI Taxonomy" id="2164068"/>
    <lineage>
        <taxon>Bacteria</taxon>
        <taxon>Pseudomonadati</taxon>
        <taxon>Pseudomonadota</taxon>
        <taxon>Gammaproteobacteria</taxon>
        <taxon>Alteromonadales</taxon>
        <taxon>Alteromonadaceae</taxon>
        <taxon>Alginatibacterium</taxon>
    </lineage>
</organism>
<dbReference type="GO" id="GO:0006508">
    <property type="term" value="P:proteolysis"/>
    <property type="evidence" value="ECO:0007669"/>
    <property type="project" value="UniProtKB-UniRule"/>
</dbReference>
<keyword evidence="2 7" id="KW-0645">Protease</keyword>
<dbReference type="GO" id="GO:0005829">
    <property type="term" value="C:cytosol"/>
    <property type="evidence" value="ECO:0007669"/>
    <property type="project" value="TreeGrafter"/>
</dbReference>
<feature type="active site" evidence="7 8">
    <location>
        <position position="80"/>
    </location>
</feature>
<dbReference type="GO" id="GO:0043171">
    <property type="term" value="P:peptide catabolic process"/>
    <property type="evidence" value="ECO:0007669"/>
    <property type="project" value="UniProtKB-UniRule"/>
</dbReference>
<dbReference type="InterPro" id="IPR010161">
    <property type="entry name" value="Peptidase_M20B"/>
</dbReference>
<feature type="active site" description="Proton acceptor" evidence="7 8">
    <location>
        <position position="174"/>
    </location>
</feature>
<dbReference type="PANTHER" id="PTHR42994:SF1">
    <property type="entry name" value="PEPTIDASE T"/>
    <property type="match status" value="1"/>
</dbReference>
<dbReference type="GO" id="GO:0008270">
    <property type="term" value="F:zinc ion binding"/>
    <property type="evidence" value="ECO:0007669"/>
    <property type="project" value="UniProtKB-UniRule"/>
</dbReference>
<feature type="binding site" evidence="7 9">
    <location>
        <position position="140"/>
    </location>
    <ligand>
        <name>Zn(2+)</name>
        <dbReference type="ChEBI" id="CHEBI:29105"/>
        <label>1</label>
    </ligand>
</feature>
<comment type="function">
    <text evidence="7">Cleaves the N-terminal amino acid of tripeptides.</text>
</comment>
<feature type="binding site" evidence="7 9">
    <location>
        <position position="197"/>
    </location>
    <ligand>
        <name>Zn(2+)</name>
        <dbReference type="ChEBI" id="CHEBI:29105"/>
        <label>1</label>
    </ligand>
</feature>
<dbReference type="GO" id="GO:0045148">
    <property type="term" value="F:tripeptide aminopeptidase activity"/>
    <property type="evidence" value="ECO:0007669"/>
    <property type="project" value="UniProtKB-UniRule"/>
</dbReference>
<evidence type="ECO:0000313" key="12">
    <source>
        <dbReference type="Proteomes" id="UP000286482"/>
    </source>
</evidence>
<feature type="binding site" evidence="7 9">
    <location>
        <position position="175"/>
    </location>
    <ligand>
        <name>Zn(2+)</name>
        <dbReference type="ChEBI" id="CHEBI:29105"/>
        <label>2</label>
    </ligand>
</feature>
<gene>
    <name evidence="7 11" type="primary">pepT</name>
    <name evidence="11" type="ORF">DBZ36_06295</name>
</gene>
<dbReference type="PROSITE" id="PS00758">
    <property type="entry name" value="ARGE_DAPE_CPG2_1"/>
    <property type="match status" value="1"/>
</dbReference>
<dbReference type="Proteomes" id="UP000286482">
    <property type="component" value="Unassembled WGS sequence"/>
</dbReference>
<evidence type="ECO:0000256" key="8">
    <source>
        <dbReference type="PIRSR" id="PIRSR037215-1"/>
    </source>
</evidence>
<keyword evidence="6 7" id="KW-0482">Metalloprotease</keyword>
<evidence type="ECO:0000256" key="3">
    <source>
        <dbReference type="ARBA" id="ARBA00022723"/>
    </source>
</evidence>
<evidence type="ECO:0000256" key="6">
    <source>
        <dbReference type="ARBA" id="ARBA00023049"/>
    </source>
</evidence>
<accession>A0A420EH67</accession>
<dbReference type="EC" id="3.4.11.4" evidence="7"/>
<feature type="binding site" evidence="7 9">
    <location>
        <position position="78"/>
    </location>
    <ligand>
        <name>Zn(2+)</name>
        <dbReference type="ChEBI" id="CHEBI:29105"/>
        <label>1</label>
    </ligand>
</feature>
<evidence type="ECO:0000256" key="5">
    <source>
        <dbReference type="ARBA" id="ARBA00022833"/>
    </source>
</evidence>
<dbReference type="PROSITE" id="PS00759">
    <property type="entry name" value="ARGE_DAPE_CPG2_2"/>
    <property type="match status" value="1"/>
</dbReference>
<dbReference type="InterPro" id="IPR011650">
    <property type="entry name" value="Peptidase_M20_dimer"/>
</dbReference>
<keyword evidence="7 11" id="KW-0031">Aminopeptidase</keyword>
<keyword evidence="5 7" id="KW-0862">Zinc</keyword>
<reference evidence="11 12" key="1">
    <citation type="submission" date="2018-09" db="EMBL/GenBank/DDBJ databases">
        <authorList>
            <person name="Wang Z."/>
        </authorList>
    </citation>
    <scope>NUCLEOTIDE SEQUENCE [LARGE SCALE GENOMIC DNA]</scope>
    <source>
        <strain evidence="11 12">ALS 81</strain>
    </source>
</reference>
<name>A0A420EH67_9ALTE</name>
<feature type="domain" description="Peptidase M20 dimerisation" evidence="10">
    <location>
        <begin position="206"/>
        <end position="302"/>
    </location>
</feature>
<dbReference type="NCBIfam" id="NF009920">
    <property type="entry name" value="PRK13381.1"/>
    <property type="match status" value="1"/>
</dbReference>
<proteinExistence type="inferred from homology"/>
<evidence type="ECO:0000256" key="2">
    <source>
        <dbReference type="ARBA" id="ARBA00022670"/>
    </source>
</evidence>
<evidence type="ECO:0000259" key="10">
    <source>
        <dbReference type="Pfam" id="PF07687"/>
    </source>
</evidence>
<keyword evidence="7" id="KW-0963">Cytoplasm</keyword>
<protein>
    <recommendedName>
        <fullName evidence="7">Peptidase T</fullName>
        <ecNumber evidence="7">3.4.11.4</ecNumber>
    </recommendedName>
    <alternativeName>
        <fullName evidence="7">Aminotripeptidase</fullName>
        <shortName evidence="7">Tripeptidase</shortName>
    </alternativeName>
    <alternativeName>
        <fullName evidence="7">Tripeptide aminopeptidase</fullName>
    </alternativeName>
</protein>
<evidence type="ECO:0000313" key="11">
    <source>
        <dbReference type="EMBL" id="RKF20055.1"/>
    </source>
</evidence>
<keyword evidence="4 7" id="KW-0378">Hydrolase</keyword>
<dbReference type="OrthoDB" id="9804934at2"/>
<dbReference type="HAMAP" id="MF_00550">
    <property type="entry name" value="Aminopeptidase_M20"/>
    <property type="match status" value="1"/>
</dbReference>
<dbReference type="SUPFAM" id="SSF53187">
    <property type="entry name" value="Zn-dependent exopeptidases"/>
    <property type="match status" value="1"/>
</dbReference>
<sequence>MKTVVDRFLRYIAIDTQSNAEQKHSPSSEGQITLGKMLEAELLAMGLTEVSLDNNGYLMAHLPSNTNKDVPSIGFIAHLDTAPDASGKNVKPQVIKNYQGNKIALGSSGESLCPTQYPKLLQLIGHDLITTDGTSLLGADNKAGIAEIMTAIDYLVSHPEIEHGKLCIAFTPDEEIGRGADLFNVKKFDAQWAYTVDGGPIGELEYENFNACSATVICHGVSVHPGTAKDSLVNSMTIAAKFQLAMPVNETPETTEGYQGFYHLGSMKCSIAKTEMHYILRDFDQLAMKQRKTFMREQVDKLNTNLNKGHVELKITDNYSNMKSMIEPHPHIIELAKQSMLELNIQPDIKPIRGGTDGARLSFMGLPCPNLFTGGYNFHGIHEFASTNTMQQAVSVIVKISENLAKSVSLPKSL</sequence>
<dbReference type="InterPro" id="IPR001261">
    <property type="entry name" value="ArgE/DapE_CS"/>
</dbReference>
<dbReference type="Pfam" id="PF01546">
    <property type="entry name" value="Peptidase_M20"/>
    <property type="match status" value="1"/>
</dbReference>
<dbReference type="AlphaFoldDB" id="A0A420EH67"/>
<comment type="cofactor">
    <cofactor evidence="7 9">
        <name>Zn(2+)</name>
        <dbReference type="ChEBI" id="CHEBI:29105"/>
    </cofactor>
    <text evidence="7 9">Binds 2 Zn(2+) ions per subunit.</text>
</comment>
<feature type="binding site" evidence="7 9">
    <location>
        <position position="140"/>
    </location>
    <ligand>
        <name>Zn(2+)</name>
        <dbReference type="ChEBI" id="CHEBI:29105"/>
        <label>2</label>
    </ligand>
</feature>
<evidence type="ECO:0000256" key="7">
    <source>
        <dbReference type="HAMAP-Rule" id="MF_00550"/>
    </source>
</evidence>
<keyword evidence="12" id="KW-1185">Reference proteome</keyword>
<dbReference type="NCBIfam" id="NF003976">
    <property type="entry name" value="PRK05469.1"/>
    <property type="match status" value="1"/>
</dbReference>
<evidence type="ECO:0000256" key="9">
    <source>
        <dbReference type="PIRSR" id="PIRSR037215-2"/>
    </source>
</evidence>
<comment type="subcellular location">
    <subcellularLocation>
        <location evidence="7">Cytoplasm</location>
    </subcellularLocation>
</comment>
<dbReference type="SUPFAM" id="SSF55031">
    <property type="entry name" value="Bacterial exopeptidase dimerisation domain"/>
    <property type="match status" value="1"/>
</dbReference>
<keyword evidence="3 7" id="KW-0479">Metal-binding</keyword>
<dbReference type="EMBL" id="RAQO01000004">
    <property type="protein sequence ID" value="RKF20055.1"/>
    <property type="molecule type" value="Genomic_DNA"/>
</dbReference>